<comment type="caution">
    <text evidence="1">The sequence shown here is derived from an EMBL/GenBank/DDBJ whole genome shotgun (WGS) entry which is preliminary data.</text>
</comment>
<name>A0ABT6FR54_9FLAO</name>
<evidence type="ECO:0008006" key="3">
    <source>
        <dbReference type="Google" id="ProtNLM"/>
    </source>
</evidence>
<evidence type="ECO:0000313" key="2">
    <source>
        <dbReference type="Proteomes" id="UP001153642"/>
    </source>
</evidence>
<gene>
    <name evidence="1" type="ORF">OSR52_07720</name>
</gene>
<organism evidence="1 2">
    <name type="scientific">Galbibacter pacificus</name>
    <dbReference type="NCBI Taxonomy" id="2996052"/>
    <lineage>
        <taxon>Bacteria</taxon>
        <taxon>Pseudomonadati</taxon>
        <taxon>Bacteroidota</taxon>
        <taxon>Flavobacteriia</taxon>
        <taxon>Flavobacteriales</taxon>
        <taxon>Flavobacteriaceae</taxon>
        <taxon>Galbibacter</taxon>
    </lineage>
</organism>
<sequence>MSCLNKLTSNITYDCTTGTRAKGGLEGKAVIINKADIDLQALTQSGSTVTNLSLNAGESGYDISWVKQLGSASSTFAVNDGLDSFTHAFLCRVFGSSAEDAERIKELSEGEFVVVVETKYKGEDNADAFKVYGLENGLKMSEATMNSTENDNSMLFTLSSLEGFGEQYPYLVFLETDYSTSKAKFDDKFSS</sequence>
<dbReference type="RefSeq" id="WP_277898990.1">
    <property type="nucleotide sequence ID" value="NZ_JAPMUA010000002.1"/>
</dbReference>
<dbReference type="Proteomes" id="UP001153642">
    <property type="component" value="Unassembled WGS sequence"/>
</dbReference>
<evidence type="ECO:0000313" key="1">
    <source>
        <dbReference type="EMBL" id="MDG3585754.1"/>
    </source>
</evidence>
<protein>
    <recommendedName>
        <fullName evidence="3">Major tail protein</fullName>
    </recommendedName>
</protein>
<accession>A0ABT6FR54</accession>
<keyword evidence="2" id="KW-1185">Reference proteome</keyword>
<reference evidence="1" key="1">
    <citation type="submission" date="2022-11" db="EMBL/GenBank/DDBJ databases">
        <title>High-quality draft genome sequence of Galbibacter sp. strain CMA-7.</title>
        <authorList>
            <person name="Wei L."/>
            <person name="Dong C."/>
            <person name="Shao Z."/>
        </authorList>
    </citation>
    <scope>NUCLEOTIDE SEQUENCE</scope>
    <source>
        <strain evidence="1">CMA-7</strain>
    </source>
</reference>
<proteinExistence type="predicted"/>
<dbReference type="EMBL" id="JAPMUA010000002">
    <property type="protein sequence ID" value="MDG3585754.1"/>
    <property type="molecule type" value="Genomic_DNA"/>
</dbReference>